<evidence type="ECO:0000256" key="1">
    <source>
        <dbReference type="ARBA" id="ARBA00005417"/>
    </source>
</evidence>
<organism evidence="5 6">
    <name type="scientific">Alistipes putredinis DSM 17216</name>
    <dbReference type="NCBI Taxonomy" id="445970"/>
    <lineage>
        <taxon>Bacteria</taxon>
        <taxon>Pseudomonadati</taxon>
        <taxon>Bacteroidota</taxon>
        <taxon>Bacteroidia</taxon>
        <taxon>Bacteroidales</taxon>
        <taxon>Rikenellaceae</taxon>
        <taxon>Alistipes</taxon>
    </lineage>
</organism>
<accession>B0MW28</accession>
<dbReference type="InterPro" id="IPR027417">
    <property type="entry name" value="P-loop_NTPase"/>
</dbReference>
<dbReference type="PANTHER" id="PTHR24220">
    <property type="entry name" value="IMPORT ATP-BINDING PROTEIN"/>
    <property type="match status" value="1"/>
</dbReference>
<dbReference type="Pfam" id="PF00005">
    <property type="entry name" value="ABC_tran"/>
    <property type="match status" value="1"/>
</dbReference>
<dbReference type="EMBL" id="ABFK02000018">
    <property type="protein sequence ID" value="EDS03504.1"/>
    <property type="molecule type" value="Genomic_DNA"/>
</dbReference>
<dbReference type="eggNOG" id="COG1136">
    <property type="taxonomic scope" value="Bacteria"/>
</dbReference>
<proteinExistence type="inferred from homology"/>
<dbReference type="AlphaFoldDB" id="B0MW28"/>
<keyword evidence="6" id="KW-1185">Reference proteome</keyword>
<evidence type="ECO:0000259" key="4">
    <source>
        <dbReference type="PROSITE" id="PS50893"/>
    </source>
</evidence>
<dbReference type="GO" id="GO:0005886">
    <property type="term" value="C:plasma membrane"/>
    <property type="evidence" value="ECO:0007669"/>
    <property type="project" value="TreeGrafter"/>
</dbReference>
<reference evidence="5" key="1">
    <citation type="submission" date="2007-10" db="EMBL/GenBank/DDBJ databases">
        <authorList>
            <person name="Fulton L."/>
            <person name="Clifton S."/>
            <person name="Fulton B."/>
            <person name="Xu J."/>
            <person name="Minx P."/>
            <person name="Pepin K.H."/>
            <person name="Johnson M."/>
            <person name="Thiruvilangam P."/>
            <person name="Bhonagiri V."/>
            <person name="Nash W.E."/>
            <person name="Mardis E.R."/>
            <person name="Wilson R.K."/>
        </authorList>
    </citation>
    <scope>NUCLEOTIDE SEQUENCE [LARGE SCALE GENOMIC DNA]</scope>
    <source>
        <strain evidence="5">DSM 17216</strain>
    </source>
</reference>
<reference evidence="5" key="2">
    <citation type="submission" date="2013-09" db="EMBL/GenBank/DDBJ databases">
        <title>Draft genome sequence of Alistipes putredinis (DSM 17216).</title>
        <authorList>
            <person name="Sudarsanam P."/>
            <person name="Ley R."/>
            <person name="Guruge J."/>
            <person name="Turnbaugh P.J."/>
            <person name="Mahowald M."/>
            <person name="Liep D."/>
            <person name="Gordon J."/>
        </authorList>
    </citation>
    <scope>NUCLEOTIDE SEQUENCE</scope>
    <source>
        <strain evidence="5">DSM 17216</strain>
    </source>
</reference>
<keyword evidence="3 5" id="KW-0067">ATP-binding</keyword>
<dbReference type="InterPro" id="IPR003439">
    <property type="entry name" value="ABC_transporter-like_ATP-bd"/>
</dbReference>
<dbReference type="GO" id="GO:0016887">
    <property type="term" value="F:ATP hydrolysis activity"/>
    <property type="evidence" value="ECO:0007669"/>
    <property type="project" value="InterPro"/>
</dbReference>
<protein>
    <submittedName>
        <fullName evidence="5">ABC transporter, ATP-binding protein</fullName>
    </submittedName>
</protein>
<comment type="caution">
    <text evidence="5">The sequence shown here is derived from an EMBL/GenBank/DDBJ whole genome shotgun (WGS) entry which is preliminary data.</text>
</comment>
<feature type="domain" description="ABC transporter" evidence="4">
    <location>
        <begin position="26"/>
        <end position="231"/>
    </location>
</feature>
<evidence type="ECO:0000313" key="6">
    <source>
        <dbReference type="Proteomes" id="UP000005819"/>
    </source>
</evidence>
<name>B0MW28_9BACT</name>
<dbReference type="Proteomes" id="UP000005819">
    <property type="component" value="Unassembled WGS sequence"/>
</dbReference>
<evidence type="ECO:0000256" key="3">
    <source>
        <dbReference type="ARBA" id="ARBA00022840"/>
    </source>
</evidence>
<dbReference type="SUPFAM" id="SSF52540">
    <property type="entry name" value="P-loop containing nucleoside triphosphate hydrolases"/>
    <property type="match status" value="1"/>
</dbReference>
<dbReference type="GO" id="GO:0022857">
    <property type="term" value="F:transmembrane transporter activity"/>
    <property type="evidence" value="ECO:0007669"/>
    <property type="project" value="TreeGrafter"/>
</dbReference>
<comment type="similarity">
    <text evidence="1">Belongs to the ABC transporter superfamily.</text>
</comment>
<dbReference type="Gene3D" id="3.40.50.300">
    <property type="entry name" value="P-loop containing nucleotide triphosphate hydrolases"/>
    <property type="match status" value="1"/>
</dbReference>
<dbReference type="InterPro" id="IPR017871">
    <property type="entry name" value="ABC_transporter-like_CS"/>
</dbReference>
<evidence type="ECO:0000256" key="2">
    <source>
        <dbReference type="ARBA" id="ARBA00022741"/>
    </source>
</evidence>
<dbReference type="PROSITE" id="PS00211">
    <property type="entry name" value="ABC_TRANSPORTER_1"/>
    <property type="match status" value="1"/>
</dbReference>
<dbReference type="PANTHER" id="PTHR24220:SF689">
    <property type="entry name" value="LIPOPROTEIN-RELEASING SYSTEM ATP-BINDING PROTEIN LOLD"/>
    <property type="match status" value="1"/>
</dbReference>
<keyword evidence="2" id="KW-0547">Nucleotide-binding</keyword>
<dbReference type="InterPro" id="IPR015854">
    <property type="entry name" value="ABC_transpr_LolD-like"/>
</dbReference>
<dbReference type="GO" id="GO:0005524">
    <property type="term" value="F:ATP binding"/>
    <property type="evidence" value="ECO:0007669"/>
    <property type="project" value="UniProtKB-KW"/>
</dbReference>
<evidence type="ECO:0000313" key="5">
    <source>
        <dbReference type="EMBL" id="EDS03504.1"/>
    </source>
</evidence>
<gene>
    <name evidence="5" type="ORF">ALIPUT_01330</name>
</gene>
<dbReference type="HOGENOM" id="CLU_000604_1_22_10"/>
<dbReference type="PROSITE" id="PS50893">
    <property type="entry name" value="ABC_TRANSPORTER_2"/>
    <property type="match status" value="1"/>
</dbReference>
<sequence>MGGFAFLPGGVNEEGDWTMDKIGLRQVLPDVFADNPPVGSEIWRRDVTFDKGRVYLVEAASGSGKSSFCGYLYGYRRDYSGTILFDDRDIRELSVGEWSGLRCRSLAMMFQGLRLFPELSAVDNVRLKNNLTGRRSEAEIAWLFEALGIAEKRETSVSKLSFGQQQRVAFIRMLCQPADFMLLDEPMSHLDERNAAVMAGILLEEVRTNGTGVIVTSVGKRFEIEYDKVFSL</sequence>